<evidence type="ECO:0000256" key="1">
    <source>
        <dbReference type="SAM" id="Phobius"/>
    </source>
</evidence>
<keyword evidence="1" id="KW-0472">Membrane</keyword>
<feature type="transmembrane region" description="Helical" evidence="1">
    <location>
        <begin position="28"/>
        <end position="47"/>
    </location>
</feature>
<keyword evidence="1" id="KW-1133">Transmembrane helix</keyword>
<dbReference type="Proteomes" id="UP000186817">
    <property type="component" value="Unassembled WGS sequence"/>
</dbReference>
<dbReference type="EMBL" id="LSRX01001196">
    <property type="protein sequence ID" value="OLP82403.1"/>
    <property type="molecule type" value="Genomic_DNA"/>
</dbReference>
<evidence type="ECO:0000313" key="2">
    <source>
        <dbReference type="EMBL" id="OLP82403.1"/>
    </source>
</evidence>
<organism evidence="2 3">
    <name type="scientific">Symbiodinium microadriaticum</name>
    <name type="common">Dinoflagellate</name>
    <name type="synonym">Zooxanthella microadriatica</name>
    <dbReference type="NCBI Taxonomy" id="2951"/>
    <lineage>
        <taxon>Eukaryota</taxon>
        <taxon>Sar</taxon>
        <taxon>Alveolata</taxon>
        <taxon>Dinophyceae</taxon>
        <taxon>Suessiales</taxon>
        <taxon>Symbiodiniaceae</taxon>
        <taxon>Symbiodinium</taxon>
    </lineage>
</organism>
<protein>
    <submittedName>
        <fullName evidence="2">CTL-like protein 2</fullName>
    </submittedName>
</protein>
<dbReference type="AlphaFoldDB" id="A0A1Q9CHJ3"/>
<evidence type="ECO:0000313" key="3">
    <source>
        <dbReference type="Proteomes" id="UP000186817"/>
    </source>
</evidence>
<dbReference type="OMA" id="CIAPTEA"/>
<keyword evidence="3" id="KW-1185">Reference proteome</keyword>
<sequence length="155" mass="16779">MTEAPFPRDDDLEAAAAVKKRGCHDKWCILYFLLVVTGMVGMAYWALAMEGADIARLLHPADFSGRTCGKGAGVEDKPFLYVCGLASEGYQDGFPKKLDFWSKTCISECPSNNRSDVECIGRPYVLPRAKDCTTDDCIAPTEAPGRASCQNGEGG</sequence>
<keyword evidence="1" id="KW-0812">Transmembrane</keyword>
<accession>A0A1Q9CHJ3</accession>
<comment type="caution">
    <text evidence="2">The sequence shown here is derived from an EMBL/GenBank/DDBJ whole genome shotgun (WGS) entry which is preliminary data.</text>
</comment>
<dbReference type="OrthoDB" id="420519at2759"/>
<gene>
    <name evidence="2" type="ORF">AK812_SmicGene36945</name>
</gene>
<name>A0A1Q9CHJ3_SYMMI</name>
<reference evidence="2 3" key="1">
    <citation type="submission" date="2016-02" db="EMBL/GenBank/DDBJ databases">
        <title>Genome analysis of coral dinoflagellate symbionts highlights evolutionary adaptations to a symbiotic lifestyle.</title>
        <authorList>
            <person name="Aranda M."/>
            <person name="Li Y."/>
            <person name="Liew Y.J."/>
            <person name="Baumgarten S."/>
            <person name="Simakov O."/>
            <person name="Wilson M."/>
            <person name="Piel J."/>
            <person name="Ashoor H."/>
            <person name="Bougouffa S."/>
            <person name="Bajic V.B."/>
            <person name="Ryu T."/>
            <person name="Ravasi T."/>
            <person name="Bayer T."/>
            <person name="Micklem G."/>
            <person name="Kim H."/>
            <person name="Bhak J."/>
            <person name="Lajeunesse T.C."/>
            <person name="Voolstra C.R."/>
        </authorList>
    </citation>
    <scope>NUCLEOTIDE SEQUENCE [LARGE SCALE GENOMIC DNA]</scope>
    <source>
        <strain evidence="2 3">CCMP2467</strain>
    </source>
</reference>
<proteinExistence type="predicted"/>